<name>X0PD97_9LACO</name>
<dbReference type="OrthoDB" id="2315387at2"/>
<dbReference type="Proteomes" id="UP000051236">
    <property type="component" value="Unassembled WGS sequence"/>
</dbReference>
<dbReference type="Pfam" id="PF13731">
    <property type="entry name" value="WxL"/>
    <property type="match status" value="1"/>
</dbReference>
<gene>
    <name evidence="4" type="ORF">FC83_GL002078</name>
</gene>
<dbReference type="InterPro" id="IPR027994">
    <property type="entry name" value="WxL_dom"/>
</dbReference>
<protein>
    <recommendedName>
        <fullName evidence="3">WxL domain-containing protein</fullName>
    </recommendedName>
</protein>
<feature type="compositionally biased region" description="Polar residues" evidence="1">
    <location>
        <begin position="102"/>
        <end position="115"/>
    </location>
</feature>
<dbReference type="STRING" id="1423734.FC83_GL002078"/>
<evidence type="ECO:0000256" key="2">
    <source>
        <dbReference type="SAM" id="SignalP"/>
    </source>
</evidence>
<dbReference type="AlphaFoldDB" id="X0PD97"/>
<evidence type="ECO:0000259" key="3">
    <source>
        <dbReference type="Pfam" id="PF13731"/>
    </source>
</evidence>
<keyword evidence="5" id="KW-1185">Reference proteome</keyword>
<dbReference type="PATRIC" id="fig|1423734.3.peg.2101"/>
<feature type="signal peptide" evidence="2">
    <location>
        <begin position="1"/>
        <end position="26"/>
    </location>
</feature>
<feature type="domain" description="WxL" evidence="3">
    <location>
        <begin position="72"/>
        <end position="245"/>
    </location>
</feature>
<keyword evidence="2" id="KW-0732">Signal</keyword>
<dbReference type="RefSeq" id="WP_035451288.1">
    <property type="nucleotide sequence ID" value="NZ_AZGA01000020.1"/>
</dbReference>
<sequence>MKHTKIGLILTGLLAGLLIAPGVANAAATEGGTGPGDATYNLSANTAVTSGGNYFAATTAETGSAKSTAQFTIKAGTLQLFAVPDLNFGQVPMSTLLNGGTQQLQDSNVATGDTASSKDREAFDGNNKGLLAIKDMRGATTGWKLSAAMNPTFKDQKGAPDLTNIALNLKATGKNSVNTTEALPLAGTNIGATATNVATATGTTGKGDTTWNLTDPTNANLTIPKQAANIPSTATYQSTITWTLAVGA</sequence>
<proteinExistence type="predicted"/>
<evidence type="ECO:0000256" key="1">
    <source>
        <dbReference type="SAM" id="MobiDB-lite"/>
    </source>
</evidence>
<dbReference type="EMBL" id="AZGA01000020">
    <property type="protein sequence ID" value="KRM34937.1"/>
    <property type="molecule type" value="Genomic_DNA"/>
</dbReference>
<evidence type="ECO:0000313" key="5">
    <source>
        <dbReference type="Proteomes" id="UP000051236"/>
    </source>
</evidence>
<accession>X0PD97</accession>
<feature type="chain" id="PRO_5009980960" description="WxL domain-containing protein" evidence="2">
    <location>
        <begin position="27"/>
        <end position="248"/>
    </location>
</feature>
<organism evidence="4 5">
    <name type="scientific">Agrilactobacillus composti DSM 18527 = JCM 14202</name>
    <dbReference type="NCBI Taxonomy" id="1423734"/>
    <lineage>
        <taxon>Bacteria</taxon>
        <taxon>Bacillati</taxon>
        <taxon>Bacillota</taxon>
        <taxon>Bacilli</taxon>
        <taxon>Lactobacillales</taxon>
        <taxon>Lactobacillaceae</taxon>
        <taxon>Agrilactobacillus</taxon>
    </lineage>
</organism>
<reference evidence="4 5" key="1">
    <citation type="journal article" date="2015" name="Genome Announc.">
        <title>Expanding the biotechnology potential of lactobacilli through comparative genomics of 213 strains and associated genera.</title>
        <authorList>
            <person name="Sun Z."/>
            <person name="Harris H.M."/>
            <person name="McCann A."/>
            <person name="Guo C."/>
            <person name="Argimon S."/>
            <person name="Zhang W."/>
            <person name="Yang X."/>
            <person name="Jeffery I.B."/>
            <person name="Cooney J.C."/>
            <person name="Kagawa T.F."/>
            <person name="Liu W."/>
            <person name="Song Y."/>
            <person name="Salvetti E."/>
            <person name="Wrobel A."/>
            <person name="Rasinkangas P."/>
            <person name="Parkhill J."/>
            <person name="Rea M.C."/>
            <person name="O'Sullivan O."/>
            <person name="Ritari J."/>
            <person name="Douillard F.P."/>
            <person name="Paul Ross R."/>
            <person name="Yang R."/>
            <person name="Briner A.E."/>
            <person name="Felis G.E."/>
            <person name="de Vos W.M."/>
            <person name="Barrangou R."/>
            <person name="Klaenhammer T.R."/>
            <person name="Caufield P.W."/>
            <person name="Cui Y."/>
            <person name="Zhang H."/>
            <person name="O'Toole P.W."/>
        </authorList>
    </citation>
    <scope>NUCLEOTIDE SEQUENCE [LARGE SCALE GENOMIC DNA]</scope>
    <source>
        <strain evidence="4 5">DSM 18527</strain>
    </source>
</reference>
<feature type="region of interest" description="Disordered" evidence="1">
    <location>
        <begin position="102"/>
        <end position="124"/>
    </location>
</feature>
<comment type="caution">
    <text evidence="4">The sequence shown here is derived from an EMBL/GenBank/DDBJ whole genome shotgun (WGS) entry which is preliminary data.</text>
</comment>
<evidence type="ECO:0000313" key="4">
    <source>
        <dbReference type="EMBL" id="KRM34937.1"/>
    </source>
</evidence>